<gene>
    <name evidence="1" type="ORF">K402DRAFT_452408</name>
</gene>
<protein>
    <submittedName>
        <fullName evidence="1">Uncharacterized protein</fullName>
    </submittedName>
</protein>
<dbReference type="AlphaFoldDB" id="A0A6G1H823"/>
<dbReference type="EMBL" id="ML977146">
    <property type="protein sequence ID" value="KAF1989170.1"/>
    <property type="molecule type" value="Genomic_DNA"/>
</dbReference>
<proteinExistence type="predicted"/>
<dbReference type="Proteomes" id="UP000800041">
    <property type="component" value="Unassembled WGS sequence"/>
</dbReference>
<keyword evidence="2" id="KW-1185">Reference proteome</keyword>
<sequence>MAEVRPPVALCPDYSIGRTELSQGSSLINLSYISLAQDVPAKELTSYTLAAFSIGNKVFAEFGASQDGRLTRGNSVNDGAPMVTFNLLTLVLDWLDAGSS</sequence>
<evidence type="ECO:0000313" key="2">
    <source>
        <dbReference type="Proteomes" id="UP000800041"/>
    </source>
</evidence>
<dbReference type="InterPro" id="IPR029058">
    <property type="entry name" value="AB_hydrolase_fold"/>
</dbReference>
<evidence type="ECO:0000313" key="1">
    <source>
        <dbReference type="EMBL" id="KAF1989170.1"/>
    </source>
</evidence>
<name>A0A6G1H823_9PEZI</name>
<dbReference type="Gene3D" id="3.40.50.1820">
    <property type="entry name" value="alpha/beta hydrolase"/>
    <property type="match status" value="1"/>
</dbReference>
<dbReference type="OrthoDB" id="426718at2759"/>
<accession>A0A6G1H823</accession>
<organism evidence="1 2">
    <name type="scientific">Aulographum hederae CBS 113979</name>
    <dbReference type="NCBI Taxonomy" id="1176131"/>
    <lineage>
        <taxon>Eukaryota</taxon>
        <taxon>Fungi</taxon>
        <taxon>Dikarya</taxon>
        <taxon>Ascomycota</taxon>
        <taxon>Pezizomycotina</taxon>
        <taxon>Dothideomycetes</taxon>
        <taxon>Pleosporomycetidae</taxon>
        <taxon>Aulographales</taxon>
        <taxon>Aulographaceae</taxon>
    </lineage>
</organism>
<reference evidence="1" key="1">
    <citation type="journal article" date="2020" name="Stud. Mycol.">
        <title>101 Dothideomycetes genomes: a test case for predicting lifestyles and emergence of pathogens.</title>
        <authorList>
            <person name="Haridas S."/>
            <person name="Albert R."/>
            <person name="Binder M."/>
            <person name="Bloem J."/>
            <person name="Labutti K."/>
            <person name="Salamov A."/>
            <person name="Andreopoulos B."/>
            <person name="Baker S."/>
            <person name="Barry K."/>
            <person name="Bills G."/>
            <person name="Bluhm B."/>
            <person name="Cannon C."/>
            <person name="Castanera R."/>
            <person name="Culley D."/>
            <person name="Daum C."/>
            <person name="Ezra D."/>
            <person name="Gonzalez J."/>
            <person name="Henrissat B."/>
            <person name="Kuo A."/>
            <person name="Liang C."/>
            <person name="Lipzen A."/>
            <person name="Lutzoni F."/>
            <person name="Magnuson J."/>
            <person name="Mondo S."/>
            <person name="Nolan M."/>
            <person name="Ohm R."/>
            <person name="Pangilinan J."/>
            <person name="Park H.-J."/>
            <person name="Ramirez L."/>
            <person name="Alfaro M."/>
            <person name="Sun H."/>
            <person name="Tritt A."/>
            <person name="Yoshinaga Y."/>
            <person name="Zwiers L.-H."/>
            <person name="Turgeon B."/>
            <person name="Goodwin S."/>
            <person name="Spatafora J."/>
            <person name="Crous P."/>
            <person name="Grigoriev I."/>
        </authorList>
    </citation>
    <scope>NUCLEOTIDE SEQUENCE</scope>
    <source>
        <strain evidence="1">CBS 113979</strain>
    </source>
</reference>